<organism evidence="3 4">
    <name type="scientific">Ferrovibrio xuzhouensis</name>
    <dbReference type="NCBI Taxonomy" id="1576914"/>
    <lineage>
        <taxon>Bacteria</taxon>
        <taxon>Pseudomonadati</taxon>
        <taxon>Pseudomonadota</taxon>
        <taxon>Alphaproteobacteria</taxon>
        <taxon>Rhodospirillales</taxon>
        <taxon>Rhodospirillaceae</taxon>
        <taxon>Ferrovibrio</taxon>
    </lineage>
</organism>
<evidence type="ECO:0000256" key="1">
    <source>
        <dbReference type="ARBA" id="ARBA00023002"/>
    </source>
</evidence>
<dbReference type="InterPro" id="IPR041694">
    <property type="entry name" value="ADH_N_2"/>
</dbReference>
<dbReference type="InterPro" id="IPR036291">
    <property type="entry name" value="NAD(P)-bd_dom_sf"/>
</dbReference>
<dbReference type="GO" id="GO:0016491">
    <property type="term" value="F:oxidoreductase activity"/>
    <property type="evidence" value="ECO:0007669"/>
    <property type="project" value="UniProtKB-KW"/>
</dbReference>
<dbReference type="Proteomes" id="UP001595711">
    <property type="component" value="Unassembled WGS sequence"/>
</dbReference>
<dbReference type="PANTHER" id="PTHR43205">
    <property type="entry name" value="PROSTAGLANDIN REDUCTASE"/>
    <property type="match status" value="1"/>
</dbReference>
<sequence length="336" mass="36174">MAGKNTQVLMKQHPKGWVTEGDFEIVERDIPKPGPDQVLVRNIYLSLDPYMRGRMDAVRSYAAHLNPGDMMGGGTVGQIVESNVKSLPVGAYVNGMLGWQEYGLARAGELRVLDPKIAPISTAVGVLGMPGCTAHYGLMTIGQPKAGETVVVSAASGAVGSVVGQVAKIQGCRVVGIAGGAEKCDYVVKELGFDACIDYKAPDMQEKFKAATPDRVDVYFENVGGEIMEMVFGRLNGFSRVAVCGLIAQYNGQPYPFTGMRHVLVNRAKVQGFIISEHMEYWPGAIMEMAGWIKSGKLKYKEDIAEGLKNAPAAFIGLLKGKNFGKQLVRIAPETV</sequence>
<dbReference type="RefSeq" id="WP_379729401.1">
    <property type="nucleotide sequence ID" value="NZ_JBHRYJ010000005.1"/>
</dbReference>
<dbReference type="InterPro" id="IPR045010">
    <property type="entry name" value="MDR_fam"/>
</dbReference>
<feature type="domain" description="Enoyl reductase (ER)" evidence="2">
    <location>
        <begin position="21"/>
        <end position="329"/>
    </location>
</feature>
<dbReference type="EC" id="1.-.-.-" evidence="3"/>
<protein>
    <submittedName>
        <fullName evidence="3">NADP-dependent oxidoreductase</fullName>
        <ecNumber evidence="3">1.-.-.-</ecNumber>
    </submittedName>
</protein>
<dbReference type="InterPro" id="IPR011032">
    <property type="entry name" value="GroES-like_sf"/>
</dbReference>
<name>A0ABV7VJZ6_9PROT</name>
<dbReference type="InterPro" id="IPR020843">
    <property type="entry name" value="ER"/>
</dbReference>
<dbReference type="InterPro" id="IPR013149">
    <property type="entry name" value="ADH-like_C"/>
</dbReference>
<keyword evidence="1 3" id="KW-0560">Oxidoreductase</keyword>
<dbReference type="PANTHER" id="PTHR43205:SF7">
    <property type="entry name" value="PROSTAGLANDIN REDUCTASE 1"/>
    <property type="match status" value="1"/>
</dbReference>
<reference evidence="4" key="1">
    <citation type="journal article" date="2019" name="Int. J. Syst. Evol. Microbiol.">
        <title>The Global Catalogue of Microorganisms (GCM) 10K type strain sequencing project: providing services to taxonomists for standard genome sequencing and annotation.</title>
        <authorList>
            <consortium name="The Broad Institute Genomics Platform"/>
            <consortium name="The Broad Institute Genome Sequencing Center for Infectious Disease"/>
            <person name="Wu L."/>
            <person name="Ma J."/>
        </authorList>
    </citation>
    <scope>NUCLEOTIDE SEQUENCE [LARGE SCALE GENOMIC DNA]</scope>
    <source>
        <strain evidence="4">KCTC 42182</strain>
    </source>
</reference>
<dbReference type="SUPFAM" id="SSF50129">
    <property type="entry name" value="GroES-like"/>
    <property type="match status" value="2"/>
</dbReference>
<proteinExistence type="predicted"/>
<accession>A0ABV7VJZ6</accession>
<comment type="caution">
    <text evidence="3">The sequence shown here is derived from an EMBL/GenBank/DDBJ whole genome shotgun (WGS) entry which is preliminary data.</text>
</comment>
<dbReference type="EMBL" id="JBHRYJ010000005">
    <property type="protein sequence ID" value="MFC3677804.1"/>
    <property type="molecule type" value="Genomic_DNA"/>
</dbReference>
<dbReference type="Gene3D" id="3.40.50.720">
    <property type="entry name" value="NAD(P)-binding Rossmann-like Domain"/>
    <property type="match status" value="1"/>
</dbReference>
<dbReference type="Pfam" id="PF00107">
    <property type="entry name" value="ADH_zinc_N"/>
    <property type="match status" value="1"/>
</dbReference>
<gene>
    <name evidence="3" type="ORF">ACFOOQ_19785</name>
</gene>
<evidence type="ECO:0000313" key="3">
    <source>
        <dbReference type="EMBL" id="MFC3677804.1"/>
    </source>
</evidence>
<dbReference type="Gene3D" id="3.90.180.10">
    <property type="entry name" value="Medium-chain alcohol dehydrogenases, catalytic domain"/>
    <property type="match status" value="1"/>
</dbReference>
<dbReference type="SUPFAM" id="SSF51735">
    <property type="entry name" value="NAD(P)-binding Rossmann-fold domains"/>
    <property type="match status" value="1"/>
</dbReference>
<dbReference type="CDD" id="cd05288">
    <property type="entry name" value="PGDH"/>
    <property type="match status" value="1"/>
</dbReference>
<evidence type="ECO:0000259" key="2">
    <source>
        <dbReference type="SMART" id="SM00829"/>
    </source>
</evidence>
<dbReference type="Pfam" id="PF16884">
    <property type="entry name" value="ADH_N_2"/>
    <property type="match status" value="1"/>
</dbReference>
<evidence type="ECO:0000313" key="4">
    <source>
        <dbReference type="Proteomes" id="UP001595711"/>
    </source>
</evidence>
<keyword evidence="4" id="KW-1185">Reference proteome</keyword>
<dbReference type="SMART" id="SM00829">
    <property type="entry name" value="PKS_ER"/>
    <property type="match status" value="1"/>
</dbReference>